<proteinExistence type="predicted"/>
<dbReference type="AlphaFoldDB" id="A0A495JDF2"/>
<feature type="region of interest" description="Disordered" evidence="1">
    <location>
        <begin position="150"/>
        <end position="181"/>
    </location>
</feature>
<gene>
    <name evidence="2" type="ORF">BDK92_1219</name>
</gene>
<comment type="caution">
    <text evidence="2">The sequence shown here is derived from an EMBL/GenBank/DDBJ whole genome shotgun (WGS) entry which is preliminary data.</text>
</comment>
<dbReference type="Proteomes" id="UP000277671">
    <property type="component" value="Unassembled WGS sequence"/>
</dbReference>
<evidence type="ECO:0000256" key="1">
    <source>
        <dbReference type="SAM" id="MobiDB-lite"/>
    </source>
</evidence>
<organism evidence="2 3">
    <name type="scientific">Micromonospora pisi</name>
    <dbReference type="NCBI Taxonomy" id="589240"/>
    <lineage>
        <taxon>Bacteria</taxon>
        <taxon>Bacillati</taxon>
        <taxon>Actinomycetota</taxon>
        <taxon>Actinomycetes</taxon>
        <taxon>Micromonosporales</taxon>
        <taxon>Micromonosporaceae</taxon>
        <taxon>Micromonospora</taxon>
    </lineage>
</organism>
<evidence type="ECO:0000313" key="3">
    <source>
        <dbReference type="Proteomes" id="UP000277671"/>
    </source>
</evidence>
<name>A0A495JDF2_9ACTN</name>
<keyword evidence="3" id="KW-1185">Reference proteome</keyword>
<feature type="compositionally biased region" description="Gly residues" evidence="1">
    <location>
        <begin position="172"/>
        <end position="181"/>
    </location>
</feature>
<evidence type="ECO:0000313" key="2">
    <source>
        <dbReference type="EMBL" id="RKR86947.1"/>
    </source>
</evidence>
<reference evidence="2 3" key="1">
    <citation type="submission" date="2018-10" db="EMBL/GenBank/DDBJ databases">
        <title>Sequencing the genomes of 1000 actinobacteria strains.</title>
        <authorList>
            <person name="Klenk H.-P."/>
        </authorList>
    </citation>
    <scope>NUCLEOTIDE SEQUENCE [LARGE SCALE GENOMIC DNA]</scope>
    <source>
        <strain evidence="2 3">DSM 45175</strain>
    </source>
</reference>
<accession>A0A495JDF2</accession>
<dbReference type="EMBL" id="RBKT01000001">
    <property type="protein sequence ID" value="RKR86947.1"/>
    <property type="molecule type" value="Genomic_DNA"/>
</dbReference>
<protein>
    <submittedName>
        <fullName evidence="2">Uncharacterized protein</fullName>
    </submittedName>
</protein>
<dbReference type="RefSeq" id="WP_121155357.1">
    <property type="nucleotide sequence ID" value="NZ_RBKT01000001.1"/>
</dbReference>
<sequence length="181" mass="18819">MTDATVQLAAQTRIDTVATGFFTDARRLRSDYAGIAWIGGEPDAETGLMGPEYKRREVDARLFLPDTHWYDLDALSDVEVQLSVGLLQVPGTAQGTQGLVGAIADPVIEFYEHPEGGTGVGLCLWVHGTIWSNVGLTYRVTVLCAPDAVREPGAESDGGGGHADSSPVSGDSDGGGGGGGE</sequence>